<dbReference type="Proteomes" id="UP000034112">
    <property type="component" value="Unassembled WGS sequence"/>
</dbReference>
<evidence type="ECO:0000313" key="2">
    <source>
        <dbReference type="EMBL" id="KKP04524.1"/>
    </source>
</evidence>
<name>A0A0G0AHT5_TRIHA</name>
<proteinExistence type="predicted"/>
<sequence length="273" mass="31376">MDTTLSESFSSATSQPFSPTSNHAPSYAMMPYYQQELPSPAQRTYFISYIPLGNQEHNPMRSLSELRDRLHLEIAAPLPKVLVGTAPTPTRYNAPQMACRWRFPQLVTEGWECVDEKINSALGRHVVLSASFWCAKVPMLFVSQPLFTSSNRPFEDKCLDQEIGWEFPAQYSGEMKIEEYINFKVYHRWVTFLRALRPGDMTREMLFEVTRALEQNLEEARYLLGRGWAMSGANVRDWKELLDRLMRRVDIMASGVSSKEEVEQYLGEAARAA</sequence>
<comment type="caution">
    <text evidence="2">The sequence shown here is derived from an EMBL/GenBank/DDBJ whole genome shotgun (WGS) entry which is preliminary data.</text>
</comment>
<evidence type="ECO:0000313" key="3">
    <source>
        <dbReference type="Proteomes" id="UP000034112"/>
    </source>
</evidence>
<gene>
    <name evidence="2" type="ORF">THAR02_03350</name>
</gene>
<dbReference type="OrthoDB" id="4895089at2759"/>
<protein>
    <submittedName>
        <fullName evidence="2">Uncharacterized protein</fullName>
    </submittedName>
</protein>
<evidence type="ECO:0000256" key="1">
    <source>
        <dbReference type="SAM" id="MobiDB-lite"/>
    </source>
</evidence>
<accession>A0A0G0AHT5</accession>
<reference evidence="3" key="1">
    <citation type="journal article" date="2015" name="Genome Announc.">
        <title>Draft whole-genome sequence of the biocontrol agent Trichoderma harzianum T6776.</title>
        <authorList>
            <person name="Baroncelli R."/>
            <person name="Piaggeschi G."/>
            <person name="Fiorini L."/>
            <person name="Bertolini E."/>
            <person name="Zapparata A."/>
            <person name="Pe M.E."/>
            <person name="Sarrocco S."/>
            <person name="Vannacci G."/>
        </authorList>
    </citation>
    <scope>NUCLEOTIDE SEQUENCE [LARGE SCALE GENOMIC DNA]</scope>
    <source>
        <strain evidence="3">T6776</strain>
    </source>
</reference>
<dbReference type="EMBL" id="JOKZ01000074">
    <property type="protein sequence ID" value="KKP04524.1"/>
    <property type="molecule type" value="Genomic_DNA"/>
</dbReference>
<feature type="region of interest" description="Disordered" evidence="1">
    <location>
        <begin position="1"/>
        <end position="20"/>
    </location>
</feature>
<dbReference type="AlphaFoldDB" id="A0A0G0AHT5"/>
<organism evidence="2 3">
    <name type="scientific">Trichoderma harzianum</name>
    <name type="common">Hypocrea lixii</name>
    <dbReference type="NCBI Taxonomy" id="5544"/>
    <lineage>
        <taxon>Eukaryota</taxon>
        <taxon>Fungi</taxon>
        <taxon>Dikarya</taxon>
        <taxon>Ascomycota</taxon>
        <taxon>Pezizomycotina</taxon>
        <taxon>Sordariomycetes</taxon>
        <taxon>Hypocreomycetidae</taxon>
        <taxon>Hypocreales</taxon>
        <taxon>Hypocreaceae</taxon>
        <taxon>Trichoderma</taxon>
    </lineage>
</organism>